<dbReference type="PROSITE" id="PS50006">
    <property type="entry name" value="FHA_DOMAIN"/>
    <property type="match status" value="1"/>
</dbReference>
<dbReference type="InterPro" id="IPR050923">
    <property type="entry name" value="Cell_Proc_Reg/RNA_Proc"/>
</dbReference>
<evidence type="ECO:0000313" key="5">
    <source>
        <dbReference type="Proteomes" id="UP000027284"/>
    </source>
</evidence>
<feature type="compositionally biased region" description="Low complexity" evidence="1">
    <location>
        <begin position="55"/>
        <end position="64"/>
    </location>
</feature>
<evidence type="ECO:0000259" key="2">
    <source>
        <dbReference type="PROSITE" id="PS50006"/>
    </source>
</evidence>
<organism evidence="4 5">
    <name type="scientific">Thermoanaerobaculum aquaticum</name>
    <dbReference type="NCBI Taxonomy" id="1312852"/>
    <lineage>
        <taxon>Bacteria</taxon>
        <taxon>Pseudomonadati</taxon>
        <taxon>Acidobacteriota</taxon>
        <taxon>Thermoanaerobaculia</taxon>
        <taxon>Thermoanaerobaculales</taxon>
        <taxon>Thermoanaerobaculaceae</taxon>
        <taxon>Thermoanaerobaculum</taxon>
    </lineage>
</organism>
<dbReference type="InterPro" id="IPR008984">
    <property type="entry name" value="SMAD_FHA_dom_sf"/>
</dbReference>
<evidence type="ECO:0000256" key="1">
    <source>
        <dbReference type="SAM" id="MobiDB-lite"/>
    </source>
</evidence>
<feature type="region of interest" description="Disordered" evidence="1">
    <location>
        <begin position="50"/>
        <end position="78"/>
    </location>
</feature>
<dbReference type="CDD" id="cd00060">
    <property type="entry name" value="FHA"/>
    <property type="match status" value="1"/>
</dbReference>
<dbReference type="InterPro" id="IPR011723">
    <property type="entry name" value="Znf/thioredoxin_put"/>
</dbReference>
<dbReference type="STRING" id="1312852.EG19_05845"/>
<sequence length="207" mass="22536">MIITCPACQTSYQYDESKFGEAAVKLVKCARCGHVFEVRKPTAPETVVQEVRPSAAPQAAADPGDATRTRGKTHEETTKQVDLRQIAPALDEDLPQLAPLPKDRRYSLAVILGADAGKVFRIDKPRVILGRGAGCDIQLTDSEVSRRHAMLEIRGDEVSIKDLGSTNGTFVDGVKVNQATLESQQEFSLGTTTLMLIVTEVRDSEIL</sequence>
<protein>
    <submittedName>
        <fullName evidence="3">FHA domain-containing protein</fullName>
    </submittedName>
</protein>
<dbReference type="InterPro" id="IPR000253">
    <property type="entry name" value="FHA_dom"/>
</dbReference>
<dbReference type="EMBL" id="JMFG01000022">
    <property type="protein sequence ID" value="KDA53445.1"/>
    <property type="molecule type" value="Genomic_DNA"/>
</dbReference>
<keyword evidence="5" id="KW-1185">Reference proteome</keyword>
<dbReference type="SUPFAM" id="SSF49879">
    <property type="entry name" value="SMAD/FHA domain"/>
    <property type="match status" value="1"/>
</dbReference>
<dbReference type="Pfam" id="PF13717">
    <property type="entry name" value="Zn_ribbon_4"/>
    <property type="match status" value="1"/>
</dbReference>
<dbReference type="PANTHER" id="PTHR23308">
    <property type="entry name" value="NUCLEAR INHIBITOR OF PROTEIN PHOSPHATASE-1"/>
    <property type="match status" value="1"/>
</dbReference>
<dbReference type="EMBL" id="DSMR01000356">
    <property type="protein sequence ID" value="HET47474.1"/>
    <property type="molecule type" value="Genomic_DNA"/>
</dbReference>
<dbReference type="Proteomes" id="UP000027284">
    <property type="component" value="Unassembled WGS sequence"/>
</dbReference>
<dbReference type="SMART" id="SM00240">
    <property type="entry name" value="FHA"/>
    <property type="match status" value="1"/>
</dbReference>
<accession>A0A062XY78</accession>
<dbReference type="OrthoDB" id="129203at2"/>
<dbReference type="RefSeq" id="WP_053335139.1">
    <property type="nucleotide sequence ID" value="NZ_JMFG01000022.1"/>
</dbReference>
<dbReference type="NCBIfam" id="TIGR02098">
    <property type="entry name" value="MJ0042_CXXC"/>
    <property type="match status" value="1"/>
</dbReference>
<evidence type="ECO:0000313" key="4">
    <source>
        <dbReference type="EMBL" id="KDA53445.1"/>
    </source>
</evidence>
<proteinExistence type="predicted"/>
<feature type="domain" description="FHA" evidence="2">
    <location>
        <begin position="127"/>
        <end position="176"/>
    </location>
</feature>
<name>A0A062XY78_9BACT</name>
<feature type="compositionally biased region" description="Basic and acidic residues" evidence="1">
    <location>
        <begin position="65"/>
        <end position="78"/>
    </location>
</feature>
<comment type="caution">
    <text evidence="4">The sequence shown here is derived from an EMBL/GenBank/DDBJ whole genome shotgun (WGS) entry which is preliminary data.</text>
</comment>
<reference evidence="4 5" key="1">
    <citation type="submission" date="2014-04" db="EMBL/GenBank/DDBJ databases">
        <title>The Genome Sequence of Thermoanaerobaculum aquaticum MP-01, The First Cultivated Group 23 Acidobacterium.</title>
        <authorList>
            <person name="Stamps B.W."/>
            <person name="Losey N.A."/>
            <person name="Lawson P.A."/>
            <person name="Stevenson B.S."/>
        </authorList>
    </citation>
    <scope>NUCLEOTIDE SEQUENCE [LARGE SCALE GENOMIC DNA]</scope>
    <source>
        <strain evidence="4 5">MP-01</strain>
    </source>
</reference>
<dbReference type="Pfam" id="PF16697">
    <property type="entry name" value="Yop-YscD_cpl"/>
    <property type="match status" value="1"/>
</dbReference>
<gene>
    <name evidence="4" type="ORF">EG19_05845</name>
    <name evidence="3" type="ORF">ENQ31_04865</name>
</gene>
<reference evidence="3" key="2">
    <citation type="journal article" date="2020" name="mSystems">
        <title>Genome- and Community-Level Interaction Insights into Carbon Utilization and Element Cycling Functions of Hydrothermarchaeota in Hydrothermal Sediment.</title>
        <authorList>
            <person name="Zhou Z."/>
            <person name="Liu Y."/>
            <person name="Xu W."/>
            <person name="Pan J."/>
            <person name="Luo Z.H."/>
            <person name="Li M."/>
        </authorList>
    </citation>
    <scope>NUCLEOTIDE SEQUENCE [LARGE SCALE GENOMIC DNA]</scope>
    <source>
        <strain evidence="3">SpSt-299</strain>
    </source>
</reference>
<dbReference type="AlphaFoldDB" id="A0A062XY78"/>
<dbReference type="Gene3D" id="2.60.200.20">
    <property type="match status" value="1"/>
</dbReference>
<dbReference type="InterPro" id="IPR032030">
    <property type="entry name" value="YscD_cytoplasmic_dom"/>
</dbReference>
<evidence type="ECO:0000313" key="3">
    <source>
        <dbReference type="EMBL" id="HET47474.1"/>
    </source>
</evidence>